<reference evidence="2 3" key="1">
    <citation type="submission" date="2019-08" db="EMBL/GenBank/DDBJ databases">
        <authorList>
            <person name="Peeters C."/>
        </authorList>
    </citation>
    <scope>NUCLEOTIDE SEQUENCE [LARGE SCALE GENOMIC DNA]</scope>
    <source>
        <strain evidence="2 3">LMG 18089</strain>
    </source>
</reference>
<sequence length="196" mass="21753">MRKLIVQMQMSVDGYVSAANDELDWQVWNWGEDWTWDDALKNEFNRIFASVDGILLSRPMVQQGYLNHWGRAATRFPADPNYAFAQRIVDLPKFVVTDKLDASLWERTTIVRGGMAAAVGALKQQPGGNLITFGGKGFVSALIAAGLVDEFQFFVNPVAVGSGGVLFHDTRHGTRLRLIRSDSYACGIVVNRYVPA</sequence>
<dbReference type="AlphaFoldDB" id="A0A0G4JMG6"/>
<evidence type="ECO:0000313" key="3">
    <source>
        <dbReference type="Proteomes" id="UP000364291"/>
    </source>
</evidence>
<evidence type="ECO:0000259" key="1">
    <source>
        <dbReference type="Pfam" id="PF01872"/>
    </source>
</evidence>
<dbReference type="InterPro" id="IPR024072">
    <property type="entry name" value="DHFR-like_dom_sf"/>
</dbReference>
<evidence type="ECO:0000313" key="2">
    <source>
        <dbReference type="EMBL" id="VVG73341.1"/>
    </source>
</evidence>
<proteinExistence type="predicted"/>
<dbReference type="OrthoDB" id="7342392at2"/>
<dbReference type="PANTHER" id="PTHR38011:SF11">
    <property type="entry name" value="2,5-DIAMINO-6-RIBOSYLAMINO-4(3H)-PYRIMIDINONE 5'-PHOSPHATE REDUCTASE"/>
    <property type="match status" value="1"/>
</dbReference>
<dbReference type="InterPro" id="IPR002734">
    <property type="entry name" value="RibDG_C"/>
</dbReference>
<dbReference type="Proteomes" id="UP000364291">
    <property type="component" value="Unassembled WGS sequence"/>
</dbReference>
<name>A0A0G4JMG6_9BURK</name>
<feature type="domain" description="Bacterial bifunctional deaminase-reductase C-terminal" evidence="1">
    <location>
        <begin position="2"/>
        <end position="190"/>
    </location>
</feature>
<dbReference type="EMBL" id="CABPSX010000010">
    <property type="protein sequence ID" value="VVG73341.1"/>
    <property type="molecule type" value="Genomic_DNA"/>
</dbReference>
<dbReference type="Gene3D" id="3.40.430.10">
    <property type="entry name" value="Dihydrofolate Reductase, subunit A"/>
    <property type="match status" value="1"/>
</dbReference>
<dbReference type="GO" id="GO:0009231">
    <property type="term" value="P:riboflavin biosynthetic process"/>
    <property type="evidence" value="ECO:0007669"/>
    <property type="project" value="InterPro"/>
</dbReference>
<accession>A0A0G4JMG6</accession>
<dbReference type="InterPro" id="IPR050765">
    <property type="entry name" value="Riboflavin_Biosynth_HTPR"/>
</dbReference>
<dbReference type="SUPFAM" id="SSF53597">
    <property type="entry name" value="Dihydrofolate reductase-like"/>
    <property type="match status" value="1"/>
</dbReference>
<organism evidence="2 3">
    <name type="scientific">Pandoraea apista</name>
    <dbReference type="NCBI Taxonomy" id="93218"/>
    <lineage>
        <taxon>Bacteria</taxon>
        <taxon>Pseudomonadati</taxon>
        <taxon>Pseudomonadota</taxon>
        <taxon>Betaproteobacteria</taxon>
        <taxon>Burkholderiales</taxon>
        <taxon>Burkholderiaceae</taxon>
        <taxon>Pandoraea</taxon>
    </lineage>
</organism>
<dbReference type="RefSeq" id="WP_048629816.1">
    <property type="nucleotide sequence ID" value="NZ_CABPSX010000010.1"/>
</dbReference>
<protein>
    <submittedName>
        <fullName evidence="2">Deaminase</fullName>
    </submittedName>
</protein>
<dbReference type="PANTHER" id="PTHR38011">
    <property type="entry name" value="DIHYDROFOLATE REDUCTASE FAMILY PROTEIN (AFU_ORTHOLOGUE AFUA_8G06820)"/>
    <property type="match status" value="1"/>
</dbReference>
<dbReference type="GO" id="GO:0008703">
    <property type="term" value="F:5-amino-6-(5-phosphoribosylamino)uracil reductase activity"/>
    <property type="evidence" value="ECO:0007669"/>
    <property type="project" value="InterPro"/>
</dbReference>
<gene>
    <name evidence="2" type="ORF">PAP18089_04345</name>
</gene>
<dbReference type="Pfam" id="PF01872">
    <property type="entry name" value="RibD_C"/>
    <property type="match status" value="1"/>
</dbReference>
<dbReference type="STRING" id="93218.XM39_24250"/>
<dbReference type="GeneID" id="47015482"/>